<dbReference type="GO" id="GO:1901135">
    <property type="term" value="P:carbohydrate derivative metabolic process"/>
    <property type="evidence" value="ECO:0007669"/>
    <property type="project" value="UniProtKB-ARBA"/>
</dbReference>
<proteinExistence type="predicted"/>
<dbReference type="SUPFAM" id="SSF53756">
    <property type="entry name" value="UDP-Glycosyltransferase/glycogen phosphorylase"/>
    <property type="match status" value="1"/>
</dbReference>
<dbReference type="EMBL" id="LC125928">
    <property type="protein sequence ID" value="BAU71573.1"/>
    <property type="molecule type" value="Genomic_DNA"/>
</dbReference>
<dbReference type="InterPro" id="IPR001296">
    <property type="entry name" value="Glyco_trans_1"/>
</dbReference>
<protein>
    <submittedName>
        <fullName evidence="2">Putative glycosyltranslocase</fullName>
    </submittedName>
</protein>
<reference evidence="2" key="1">
    <citation type="journal article" date="2016" name="Front. Microbiol.">
        <title>Six Novel O Genotypes from Shiga Toxin-Producing Escherichia coli.</title>
        <authorList>
            <person name="Iguchi A."/>
            <person name="Iyoda S."/>
            <person name="Seto K."/>
            <person name="Nishii H."/>
            <person name="Ohnishi M."/>
            <person name="Mekata H."/>
            <person name="Ogura Y."/>
            <person name="Hayashi T."/>
        </authorList>
    </citation>
    <scope>NUCLEOTIDE SEQUENCE</scope>
    <source>
        <strain evidence="2">102755</strain>
    </source>
</reference>
<name>A0A146IDY1_ECOLX</name>
<sequence>MFEKILFVNESPVYGGHEEMFLRHINEIAKKRHLYLNIVVNVKNKRLIDEVDNLAKINSNINLNVFRHRFWGLPLRPITNFLCVKDFCWLLKTFVSFKPEKIILIQGTIEIGGLSLLAARISGKYTSTYLPITKKSKDIGVAFGSMRDFINKHFYYQLPHEIMTISEFNKEELINNFAVDDYRIKVVKNFIDAPSYPVQKGSEEENNILLIIGRIDLNQKRQDLFLDFFVKSELSDFFEVHIIGDGSDEVSQTVRNKYNGMHNVYFCGWLSSNDVVQRLAQCRCVIIPSKFEGVPLVMIEAIKLGKIVIASNVDGMKEYLPPQWLFDVNEMSDSLRIISYLNEKPKVFEDLLPVVQKKFNQIFDPIENSKNFMNLINNKK</sequence>
<dbReference type="Pfam" id="PF00534">
    <property type="entry name" value="Glycos_transf_1"/>
    <property type="match status" value="1"/>
</dbReference>
<feature type="domain" description="Glycosyl transferase family 1" evidence="1">
    <location>
        <begin position="197"/>
        <end position="321"/>
    </location>
</feature>
<organism evidence="2">
    <name type="scientific">Escherichia coli</name>
    <dbReference type="NCBI Taxonomy" id="562"/>
    <lineage>
        <taxon>Bacteria</taxon>
        <taxon>Pseudomonadati</taxon>
        <taxon>Pseudomonadota</taxon>
        <taxon>Gammaproteobacteria</taxon>
        <taxon>Enterobacterales</taxon>
        <taxon>Enterobacteriaceae</taxon>
        <taxon>Escherichia</taxon>
    </lineage>
</organism>
<evidence type="ECO:0000259" key="1">
    <source>
        <dbReference type="Pfam" id="PF00534"/>
    </source>
</evidence>
<dbReference type="RefSeq" id="WP_047661401.1">
    <property type="nucleotide sequence ID" value="NZ_BFHD01000052.1"/>
</dbReference>
<accession>A0A146IDY1</accession>
<evidence type="ECO:0000313" key="2">
    <source>
        <dbReference type="EMBL" id="BAU71573.1"/>
    </source>
</evidence>
<dbReference type="PANTHER" id="PTHR12526:SF630">
    <property type="entry name" value="GLYCOSYLTRANSFERASE"/>
    <property type="match status" value="1"/>
</dbReference>
<dbReference type="GO" id="GO:0016757">
    <property type="term" value="F:glycosyltransferase activity"/>
    <property type="evidence" value="ECO:0007669"/>
    <property type="project" value="InterPro"/>
</dbReference>
<dbReference type="AlphaFoldDB" id="A0A146IDY1"/>
<dbReference type="Gene3D" id="3.40.50.2000">
    <property type="entry name" value="Glycogen Phosphorylase B"/>
    <property type="match status" value="2"/>
</dbReference>
<dbReference type="PANTHER" id="PTHR12526">
    <property type="entry name" value="GLYCOSYLTRANSFERASE"/>
    <property type="match status" value="1"/>
</dbReference>
<dbReference type="CDD" id="cd03801">
    <property type="entry name" value="GT4_PimA-like"/>
    <property type="match status" value="1"/>
</dbReference>